<dbReference type="EMBL" id="JAACJM010000225">
    <property type="protein sequence ID" value="KAF5336672.1"/>
    <property type="molecule type" value="Genomic_DNA"/>
</dbReference>
<name>A0A8H5FHE0_9AGAR</name>
<evidence type="ECO:0008006" key="4">
    <source>
        <dbReference type="Google" id="ProtNLM"/>
    </source>
</evidence>
<organism evidence="2 3">
    <name type="scientific">Tetrapyrgos nigripes</name>
    <dbReference type="NCBI Taxonomy" id="182062"/>
    <lineage>
        <taxon>Eukaryota</taxon>
        <taxon>Fungi</taxon>
        <taxon>Dikarya</taxon>
        <taxon>Basidiomycota</taxon>
        <taxon>Agaricomycotina</taxon>
        <taxon>Agaricomycetes</taxon>
        <taxon>Agaricomycetidae</taxon>
        <taxon>Agaricales</taxon>
        <taxon>Marasmiineae</taxon>
        <taxon>Marasmiaceae</taxon>
        <taxon>Tetrapyrgos</taxon>
    </lineage>
</organism>
<evidence type="ECO:0000313" key="3">
    <source>
        <dbReference type="Proteomes" id="UP000559256"/>
    </source>
</evidence>
<keyword evidence="3" id="KW-1185">Reference proteome</keyword>
<feature type="compositionally biased region" description="Basic and acidic residues" evidence="1">
    <location>
        <begin position="59"/>
        <end position="77"/>
    </location>
</feature>
<feature type="region of interest" description="Disordered" evidence="1">
    <location>
        <begin position="57"/>
        <end position="77"/>
    </location>
</feature>
<reference evidence="2 3" key="1">
    <citation type="journal article" date="2020" name="ISME J.">
        <title>Uncovering the hidden diversity of litter-decomposition mechanisms in mushroom-forming fungi.</title>
        <authorList>
            <person name="Floudas D."/>
            <person name="Bentzer J."/>
            <person name="Ahren D."/>
            <person name="Johansson T."/>
            <person name="Persson P."/>
            <person name="Tunlid A."/>
        </authorList>
    </citation>
    <scope>NUCLEOTIDE SEQUENCE [LARGE SCALE GENOMIC DNA]</scope>
    <source>
        <strain evidence="2 3">CBS 291.85</strain>
    </source>
</reference>
<accession>A0A8H5FHE0</accession>
<protein>
    <recommendedName>
        <fullName evidence="4">UspA domain-containing protein</fullName>
    </recommendedName>
</protein>
<gene>
    <name evidence="2" type="ORF">D9758_015666</name>
</gene>
<comment type="caution">
    <text evidence="2">The sequence shown here is derived from an EMBL/GenBank/DDBJ whole genome shotgun (WGS) entry which is preliminary data.</text>
</comment>
<evidence type="ECO:0000313" key="2">
    <source>
        <dbReference type="EMBL" id="KAF5336672.1"/>
    </source>
</evidence>
<dbReference type="Proteomes" id="UP000559256">
    <property type="component" value="Unassembled WGS sequence"/>
</dbReference>
<dbReference type="AlphaFoldDB" id="A0A8H5FHE0"/>
<proteinExistence type="predicted"/>
<evidence type="ECO:0000256" key="1">
    <source>
        <dbReference type="SAM" id="MobiDB-lite"/>
    </source>
</evidence>
<dbReference type="OrthoDB" id="843225at2759"/>
<sequence>MAPDSVIVGTRGRKTWQIGKGAMGSILRENDEAGLLSLALPTLTHVPIIVVRPERKVKKTMEKRRADPRRGLERHFE</sequence>